<protein>
    <submittedName>
        <fullName evidence="1">Uncharacterized protein</fullName>
    </submittedName>
</protein>
<dbReference type="Proteomes" id="UP000323225">
    <property type="component" value="Unassembled WGS sequence"/>
</dbReference>
<comment type="caution">
    <text evidence="1">The sequence shown here is derived from an EMBL/GenBank/DDBJ whole genome shotgun (WGS) entry which is preliminary data.</text>
</comment>
<accession>A0A5Q6PCW4</accession>
<reference evidence="1 2" key="1">
    <citation type="submission" date="2019-09" db="EMBL/GenBank/DDBJ databases">
        <authorList>
            <person name="Kritzky A."/>
            <person name="Schelkanova E.Y."/>
            <person name="Alkhova Z.V."/>
            <person name="Smirnova N.I."/>
        </authorList>
    </citation>
    <scope>NUCLEOTIDE SEQUENCE [LARGE SCALE GENOMIC DNA]</scope>
    <source>
        <strain evidence="1 2">M1526</strain>
    </source>
</reference>
<dbReference type="EMBL" id="VUAA01000042">
    <property type="protein sequence ID" value="KAA1252716.1"/>
    <property type="molecule type" value="Genomic_DNA"/>
</dbReference>
<gene>
    <name evidence="1" type="ORF">F0M16_21395</name>
</gene>
<proteinExistence type="predicted"/>
<dbReference type="AlphaFoldDB" id="A0A5Q6PCW4"/>
<organism evidence="1 2">
    <name type="scientific">Vibrio cholerae</name>
    <dbReference type="NCBI Taxonomy" id="666"/>
    <lineage>
        <taxon>Bacteria</taxon>
        <taxon>Pseudomonadati</taxon>
        <taxon>Pseudomonadota</taxon>
        <taxon>Gammaproteobacteria</taxon>
        <taxon>Vibrionales</taxon>
        <taxon>Vibrionaceae</taxon>
        <taxon>Vibrio</taxon>
    </lineage>
</organism>
<sequence length="277" mass="31915">MKIHNFIIKNEDKTHDCVLIERDDATQFVFPFEVFYDEKGSKAKMLEFKKHGSDYIVNPMGFIVDRISRLRDYNKSFTHVIFGDDEAEIHENYIQKRKTRDTLYVDGIELKEGGTIHVDFRDKDGNVTHSETISHLKGTQVAQKNAYPHGIFRRMVFDVAQIPKKNDENGNPQFTKNPSINEALISNGVYQKELIKGFSEALNNYSPVLVAVAREMENKGIDRIYLELIIEPWGNGFSPTTYLASGDFNFISKRNIKLIECQCPRHTVTVKSILDFK</sequence>
<evidence type="ECO:0000313" key="1">
    <source>
        <dbReference type="EMBL" id="KAA1252716.1"/>
    </source>
</evidence>
<name>A0A5Q6PCW4_VIBCL</name>
<evidence type="ECO:0000313" key="2">
    <source>
        <dbReference type="Proteomes" id="UP000323225"/>
    </source>
</evidence>